<dbReference type="Gene3D" id="3.30.40.10">
    <property type="entry name" value="Zinc/RING finger domain, C3HC4 (zinc finger)"/>
    <property type="match status" value="1"/>
</dbReference>
<dbReference type="InterPro" id="IPR018957">
    <property type="entry name" value="Znf_C3HC4_RING-type"/>
</dbReference>
<evidence type="ECO:0000256" key="1">
    <source>
        <dbReference type="ARBA" id="ARBA00022723"/>
    </source>
</evidence>
<feature type="compositionally biased region" description="Low complexity" evidence="5">
    <location>
        <begin position="205"/>
        <end position="219"/>
    </location>
</feature>
<dbReference type="Proteomes" id="UP000218811">
    <property type="component" value="Unassembled WGS sequence"/>
</dbReference>
<feature type="compositionally biased region" description="Acidic residues" evidence="5">
    <location>
        <begin position="115"/>
        <end position="136"/>
    </location>
</feature>
<evidence type="ECO:0000259" key="6">
    <source>
        <dbReference type="PROSITE" id="PS50089"/>
    </source>
</evidence>
<dbReference type="InterPro" id="IPR001841">
    <property type="entry name" value="Znf_RING"/>
</dbReference>
<dbReference type="OrthoDB" id="8062037at2759"/>
<dbReference type="AlphaFoldDB" id="A0A2H3JIY2"/>
<keyword evidence="2 4" id="KW-0863">Zinc-finger</keyword>
<feature type="domain" description="RING-type" evidence="6">
    <location>
        <begin position="39"/>
        <end position="103"/>
    </location>
</feature>
<name>A0A2H3JIY2_WOLCO</name>
<dbReference type="SUPFAM" id="SSF57850">
    <property type="entry name" value="RING/U-box"/>
    <property type="match status" value="1"/>
</dbReference>
<protein>
    <recommendedName>
        <fullName evidence="6">RING-type domain-containing protein</fullName>
    </recommendedName>
</protein>
<gene>
    <name evidence="7" type="ORF">WOLCODRAFT_137425</name>
</gene>
<feature type="region of interest" description="Disordered" evidence="5">
    <location>
        <begin position="113"/>
        <end position="136"/>
    </location>
</feature>
<feature type="region of interest" description="Disordered" evidence="5">
    <location>
        <begin position="195"/>
        <end position="220"/>
    </location>
</feature>
<evidence type="ECO:0000256" key="5">
    <source>
        <dbReference type="SAM" id="MobiDB-lite"/>
    </source>
</evidence>
<accession>A0A2H3JIY2</accession>
<keyword evidence="1" id="KW-0479">Metal-binding</keyword>
<dbReference type="PROSITE" id="PS50089">
    <property type="entry name" value="ZF_RING_2"/>
    <property type="match status" value="1"/>
</dbReference>
<evidence type="ECO:0000256" key="4">
    <source>
        <dbReference type="PROSITE-ProRule" id="PRU00175"/>
    </source>
</evidence>
<keyword evidence="8" id="KW-1185">Reference proteome</keyword>
<dbReference type="GO" id="GO:0008270">
    <property type="term" value="F:zinc ion binding"/>
    <property type="evidence" value="ECO:0007669"/>
    <property type="project" value="UniProtKB-KW"/>
</dbReference>
<dbReference type="InterPro" id="IPR013083">
    <property type="entry name" value="Znf_RING/FYVE/PHD"/>
</dbReference>
<keyword evidence="3" id="KW-0862">Zinc</keyword>
<sequence>MSRVHPIEEIFLSTHERMALAISELPTLAKESIPLGDSCPICLNTFESIYEGHVQNEGLSAEIAAEPVALMGVTKLEGCGHIFCRVDMVEWIRGRHGTCPTCRHQFANIRPITESDYESSDGDYVPGEDDEDDEDDGFLDADDFDGDMEIDDDGGFWVDDGFDTDEYDLGSDSFPPEQMEELATAVVSGALDAAGEHGDSMENLGLSDGDGSESFSDGDILLDEGGEIEAQDNAGVFVAEDCLTRDHRNTTAGRK</sequence>
<dbReference type="STRING" id="742152.A0A2H3JIY2"/>
<evidence type="ECO:0000256" key="3">
    <source>
        <dbReference type="ARBA" id="ARBA00022833"/>
    </source>
</evidence>
<evidence type="ECO:0000256" key="2">
    <source>
        <dbReference type="ARBA" id="ARBA00022771"/>
    </source>
</evidence>
<reference evidence="7 8" key="1">
    <citation type="journal article" date="2012" name="Science">
        <title>The Paleozoic origin of enzymatic lignin decomposition reconstructed from 31 fungal genomes.</title>
        <authorList>
            <person name="Floudas D."/>
            <person name="Binder M."/>
            <person name="Riley R."/>
            <person name="Barry K."/>
            <person name="Blanchette R.A."/>
            <person name="Henrissat B."/>
            <person name="Martinez A.T."/>
            <person name="Otillar R."/>
            <person name="Spatafora J.W."/>
            <person name="Yadav J.S."/>
            <person name="Aerts A."/>
            <person name="Benoit I."/>
            <person name="Boyd A."/>
            <person name="Carlson A."/>
            <person name="Copeland A."/>
            <person name="Coutinho P.M."/>
            <person name="de Vries R.P."/>
            <person name="Ferreira P."/>
            <person name="Findley K."/>
            <person name="Foster B."/>
            <person name="Gaskell J."/>
            <person name="Glotzer D."/>
            <person name="Gorecki P."/>
            <person name="Heitman J."/>
            <person name="Hesse C."/>
            <person name="Hori C."/>
            <person name="Igarashi K."/>
            <person name="Jurgens J.A."/>
            <person name="Kallen N."/>
            <person name="Kersten P."/>
            <person name="Kohler A."/>
            <person name="Kuees U."/>
            <person name="Kumar T.K.A."/>
            <person name="Kuo A."/>
            <person name="LaButti K."/>
            <person name="Larrondo L.F."/>
            <person name="Lindquist E."/>
            <person name="Ling A."/>
            <person name="Lombard V."/>
            <person name="Lucas S."/>
            <person name="Lundell T."/>
            <person name="Martin R."/>
            <person name="McLaughlin D.J."/>
            <person name="Morgenstern I."/>
            <person name="Morin E."/>
            <person name="Murat C."/>
            <person name="Nagy L.G."/>
            <person name="Nolan M."/>
            <person name="Ohm R.A."/>
            <person name="Patyshakuliyeva A."/>
            <person name="Rokas A."/>
            <person name="Ruiz-Duenas F.J."/>
            <person name="Sabat G."/>
            <person name="Salamov A."/>
            <person name="Samejima M."/>
            <person name="Schmutz J."/>
            <person name="Slot J.C."/>
            <person name="St John F."/>
            <person name="Stenlid J."/>
            <person name="Sun H."/>
            <person name="Sun S."/>
            <person name="Syed K."/>
            <person name="Tsang A."/>
            <person name="Wiebenga A."/>
            <person name="Young D."/>
            <person name="Pisabarro A."/>
            <person name="Eastwood D.C."/>
            <person name="Martin F."/>
            <person name="Cullen D."/>
            <person name="Grigoriev I.V."/>
            <person name="Hibbett D.S."/>
        </authorList>
    </citation>
    <scope>NUCLEOTIDE SEQUENCE [LARGE SCALE GENOMIC DNA]</scope>
    <source>
        <strain evidence="7 8">MD-104</strain>
    </source>
</reference>
<evidence type="ECO:0000313" key="8">
    <source>
        <dbReference type="Proteomes" id="UP000218811"/>
    </source>
</evidence>
<dbReference type="EMBL" id="KB468113">
    <property type="protein sequence ID" value="PCH41495.1"/>
    <property type="molecule type" value="Genomic_DNA"/>
</dbReference>
<proteinExistence type="predicted"/>
<evidence type="ECO:0000313" key="7">
    <source>
        <dbReference type="EMBL" id="PCH41495.1"/>
    </source>
</evidence>
<dbReference type="Pfam" id="PF00097">
    <property type="entry name" value="zf-C3HC4"/>
    <property type="match status" value="1"/>
</dbReference>
<dbReference type="OMA" id="EWIRGRH"/>
<organism evidence="7 8">
    <name type="scientific">Wolfiporia cocos (strain MD-104)</name>
    <name type="common">Brown rot fungus</name>
    <dbReference type="NCBI Taxonomy" id="742152"/>
    <lineage>
        <taxon>Eukaryota</taxon>
        <taxon>Fungi</taxon>
        <taxon>Dikarya</taxon>
        <taxon>Basidiomycota</taxon>
        <taxon>Agaricomycotina</taxon>
        <taxon>Agaricomycetes</taxon>
        <taxon>Polyporales</taxon>
        <taxon>Phaeolaceae</taxon>
        <taxon>Wolfiporia</taxon>
    </lineage>
</organism>